<dbReference type="PANTHER" id="PTHR39188:SF3">
    <property type="entry name" value="STAGE IV SPORULATION PROTEIN FB"/>
    <property type="match status" value="1"/>
</dbReference>
<comment type="subcellular location">
    <subcellularLocation>
        <location evidence="1 14">Cell membrane</location>
        <topology evidence="1 14">Multi-pass membrane protein</topology>
    </subcellularLocation>
</comment>
<evidence type="ECO:0000313" key="20">
    <source>
        <dbReference type="Proteomes" id="UP000195137"/>
    </source>
</evidence>
<dbReference type="Pfam" id="PF00571">
    <property type="entry name" value="CBS"/>
    <property type="match status" value="2"/>
</dbReference>
<dbReference type="PIRSF" id="PIRSF006404">
    <property type="entry name" value="UCP006404_Pept_M50_CBS"/>
    <property type="match status" value="1"/>
</dbReference>
<dbReference type="GO" id="GO:0046872">
    <property type="term" value="F:metal ion binding"/>
    <property type="evidence" value="ECO:0007669"/>
    <property type="project" value="UniProtKB-UniRule"/>
</dbReference>
<accession>A0A1Y3GCQ4</accession>
<keyword evidence="13 14" id="KW-0472">Membrane</keyword>
<evidence type="ECO:0000256" key="4">
    <source>
        <dbReference type="ARBA" id="ARBA00022670"/>
    </source>
</evidence>
<evidence type="ECO:0000256" key="10">
    <source>
        <dbReference type="ARBA" id="ARBA00022989"/>
    </source>
</evidence>
<feature type="binding site" evidence="16">
    <location>
        <position position="66"/>
    </location>
    <ligand>
        <name>Zn(2+)</name>
        <dbReference type="ChEBI" id="CHEBI:29105"/>
        <note>catalytic</note>
    </ligand>
</feature>
<comment type="similarity">
    <text evidence="2 14">Belongs to the peptidase M50B family.</text>
</comment>
<keyword evidence="11 14" id="KW-0482">Metalloprotease</keyword>
<keyword evidence="4 14" id="KW-0645">Protease</keyword>
<feature type="binding site" evidence="16">
    <location>
        <position position="170"/>
    </location>
    <ligand>
        <name>Zn(2+)</name>
        <dbReference type="ChEBI" id="CHEBI:29105"/>
        <note>catalytic</note>
    </ligand>
</feature>
<sequence>MKSSIKMIEIWGIPIKLHISFLIILPPFAWLFANSPFFFQGIVEPWLAYTLGTLLTLMFFLCVLLHELGHSYVALKYDIPINSITLMIFGGVAAMEETPDDPSIELKLAIAGPLVSLAIGIVLLAINYLAGLPTPIFPDERSLAGIFIGWLGYINIIVAAFNLIPAFPMDGGRVLRSIFAKRMPYLKATERAAGIGKAFAFSLGLVGLLLLPAGIWLILIAAFIYFGASQEEKSTKITRIFSDLQVKDLMTENVLTVQPETNAEELIELMMKKKHMGYPVTKNEKLVGIITFSDIRQIPRERRVATYVKDIMTKNPITVDPELDAIEALRIISRERIGRIPVTKNRQVVGIISRSDFTTAIELGEMGMVPQE</sequence>
<dbReference type="Pfam" id="PF02163">
    <property type="entry name" value="Peptidase_M50"/>
    <property type="match status" value="1"/>
</dbReference>
<dbReference type="PROSITE" id="PS51371">
    <property type="entry name" value="CBS"/>
    <property type="match status" value="2"/>
</dbReference>
<feature type="domain" description="CBS" evidence="18">
    <location>
        <begin position="250"/>
        <end position="306"/>
    </location>
</feature>
<dbReference type="PANTHER" id="PTHR39188">
    <property type="entry name" value="MEMBRANE-ASSOCIATED ZINC METALLOPROTEASE M50B"/>
    <property type="match status" value="1"/>
</dbReference>
<evidence type="ECO:0000256" key="8">
    <source>
        <dbReference type="ARBA" id="ARBA00022801"/>
    </source>
</evidence>
<organism evidence="19 20">
    <name type="scientific">Methanonatronarchaeum thermophilum</name>
    <dbReference type="NCBI Taxonomy" id="1927129"/>
    <lineage>
        <taxon>Archaea</taxon>
        <taxon>Methanobacteriati</taxon>
        <taxon>Methanobacteriota</taxon>
        <taxon>Methanonatronarchaeia</taxon>
        <taxon>Methanonatronarchaeales</taxon>
        <taxon>Methanonatronarchaeaceae</taxon>
        <taxon>Methanonatronarchaeum</taxon>
    </lineage>
</organism>
<comment type="cofactor">
    <cofactor evidence="14 16">
        <name>Zn(2+)</name>
        <dbReference type="ChEBI" id="CHEBI:29105"/>
    </cofactor>
    <text evidence="14 16">Binds 1 zinc ion per subunit.</text>
</comment>
<feature type="transmembrane region" description="Helical" evidence="14">
    <location>
        <begin position="199"/>
        <end position="226"/>
    </location>
</feature>
<dbReference type="InterPro" id="IPR046342">
    <property type="entry name" value="CBS_dom_sf"/>
</dbReference>
<evidence type="ECO:0000256" key="14">
    <source>
        <dbReference type="PIRNR" id="PIRNR006404"/>
    </source>
</evidence>
<keyword evidence="20" id="KW-1185">Reference proteome</keyword>
<keyword evidence="7" id="KW-0677">Repeat</keyword>
<dbReference type="GO" id="GO:0008237">
    <property type="term" value="F:metallopeptidase activity"/>
    <property type="evidence" value="ECO:0007669"/>
    <property type="project" value="UniProtKB-UniRule"/>
</dbReference>
<feature type="active site" evidence="15">
    <location>
        <position position="67"/>
    </location>
</feature>
<keyword evidence="3 14" id="KW-1003">Cell membrane</keyword>
<dbReference type="Gene3D" id="3.10.580.10">
    <property type="entry name" value="CBS-domain"/>
    <property type="match status" value="2"/>
</dbReference>
<dbReference type="OrthoDB" id="12044at2157"/>
<dbReference type="RefSeq" id="WP_086637209.1">
    <property type="nucleotide sequence ID" value="NZ_MRZU01000003.1"/>
</dbReference>
<dbReference type="InterPro" id="IPR016483">
    <property type="entry name" value="UCP006404_Pept_M50_CBS"/>
</dbReference>
<keyword evidence="9 14" id="KW-0862">Zinc</keyword>
<dbReference type="InterPro" id="IPR008915">
    <property type="entry name" value="Peptidase_M50"/>
</dbReference>
<evidence type="ECO:0000256" key="13">
    <source>
        <dbReference type="ARBA" id="ARBA00023136"/>
    </source>
</evidence>
<dbReference type="CDD" id="cd04801">
    <property type="entry name" value="CBS_pair_peptidase_M50"/>
    <property type="match status" value="1"/>
</dbReference>
<evidence type="ECO:0000256" key="5">
    <source>
        <dbReference type="ARBA" id="ARBA00022692"/>
    </source>
</evidence>
<dbReference type="SUPFAM" id="SSF54631">
    <property type="entry name" value="CBS-domain pair"/>
    <property type="match status" value="1"/>
</dbReference>
<evidence type="ECO:0000256" key="2">
    <source>
        <dbReference type="ARBA" id="ARBA00007931"/>
    </source>
</evidence>
<gene>
    <name evidence="19" type="ORF">AMET1_0832</name>
</gene>
<name>A0A1Y3GCQ4_9EURY</name>
<keyword evidence="6 14" id="KW-0479">Metal-binding</keyword>
<evidence type="ECO:0000259" key="18">
    <source>
        <dbReference type="PROSITE" id="PS51371"/>
    </source>
</evidence>
<dbReference type="InterPro" id="IPR000644">
    <property type="entry name" value="CBS_dom"/>
</dbReference>
<evidence type="ECO:0000256" key="6">
    <source>
        <dbReference type="ARBA" id="ARBA00022723"/>
    </source>
</evidence>
<dbReference type="Proteomes" id="UP000195137">
    <property type="component" value="Unassembled WGS sequence"/>
</dbReference>
<proteinExistence type="inferred from homology"/>
<evidence type="ECO:0000256" key="12">
    <source>
        <dbReference type="ARBA" id="ARBA00023122"/>
    </source>
</evidence>
<evidence type="ECO:0000313" key="19">
    <source>
        <dbReference type="EMBL" id="OUJ19179.1"/>
    </source>
</evidence>
<evidence type="ECO:0000256" key="17">
    <source>
        <dbReference type="PROSITE-ProRule" id="PRU00703"/>
    </source>
</evidence>
<dbReference type="SMART" id="SM00116">
    <property type="entry name" value="CBS"/>
    <property type="match status" value="2"/>
</dbReference>
<evidence type="ECO:0000256" key="16">
    <source>
        <dbReference type="PIRSR" id="PIRSR006404-2"/>
    </source>
</evidence>
<dbReference type="EMBL" id="MRZU01000003">
    <property type="protein sequence ID" value="OUJ19179.1"/>
    <property type="molecule type" value="Genomic_DNA"/>
</dbReference>
<keyword evidence="10 14" id="KW-1133">Transmembrane helix</keyword>
<comment type="caution">
    <text evidence="19">The sequence shown here is derived from an EMBL/GenBank/DDBJ whole genome shotgun (WGS) entry which is preliminary data.</text>
</comment>
<evidence type="ECO:0000256" key="7">
    <source>
        <dbReference type="ARBA" id="ARBA00022737"/>
    </source>
</evidence>
<feature type="transmembrane region" description="Helical" evidence="14">
    <location>
        <begin position="108"/>
        <end position="130"/>
    </location>
</feature>
<dbReference type="CDD" id="cd06164">
    <property type="entry name" value="S2P-M50_SpoIVFB_CBS"/>
    <property type="match status" value="1"/>
</dbReference>
<evidence type="ECO:0000256" key="3">
    <source>
        <dbReference type="ARBA" id="ARBA00022475"/>
    </source>
</evidence>
<reference evidence="19 20" key="1">
    <citation type="submission" date="2016-12" db="EMBL/GenBank/DDBJ databases">
        <title>Discovery of methanogenic haloarchaea.</title>
        <authorList>
            <person name="Sorokin D.Y."/>
            <person name="Makarova K.S."/>
            <person name="Abbas B."/>
            <person name="Ferrer M."/>
            <person name="Golyshin P.N."/>
        </authorList>
    </citation>
    <scope>NUCLEOTIDE SEQUENCE [LARGE SCALE GENOMIC DNA]</scope>
    <source>
        <strain evidence="19">AMET1</strain>
    </source>
</reference>
<dbReference type="AlphaFoldDB" id="A0A1Y3GCQ4"/>
<keyword evidence="5 14" id="KW-0812">Transmembrane</keyword>
<keyword evidence="12 17" id="KW-0129">CBS domain</keyword>
<feature type="transmembrane region" description="Helical" evidence="14">
    <location>
        <begin position="77"/>
        <end position="96"/>
    </location>
</feature>
<feature type="domain" description="CBS" evidence="18">
    <location>
        <begin position="312"/>
        <end position="368"/>
    </location>
</feature>
<feature type="binding site" evidence="16">
    <location>
        <position position="70"/>
    </location>
    <ligand>
        <name>Zn(2+)</name>
        <dbReference type="ChEBI" id="CHEBI:29105"/>
        <note>catalytic</note>
    </ligand>
</feature>
<feature type="transmembrane region" description="Helical" evidence="14">
    <location>
        <begin position="46"/>
        <end position="65"/>
    </location>
</feature>
<evidence type="ECO:0000256" key="9">
    <source>
        <dbReference type="ARBA" id="ARBA00022833"/>
    </source>
</evidence>
<feature type="transmembrane region" description="Helical" evidence="14">
    <location>
        <begin position="142"/>
        <end position="164"/>
    </location>
</feature>
<evidence type="ECO:0000256" key="1">
    <source>
        <dbReference type="ARBA" id="ARBA00004651"/>
    </source>
</evidence>
<evidence type="ECO:0000256" key="11">
    <source>
        <dbReference type="ARBA" id="ARBA00023049"/>
    </source>
</evidence>
<keyword evidence="8 14" id="KW-0378">Hydrolase</keyword>
<evidence type="ECO:0000256" key="15">
    <source>
        <dbReference type="PIRSR" id="PIRSR006404-1"/>
    </source>
</evidence>
<dbReference type="GO" id="GO:0006508">
    <property type="term" value="P:proteolysis"/>
    <property type="evidence" value="ECO:0007669"/>
    <property type="project" value="UniProtKB-KW"/>
</dbReference>
<dbReference type="GO" id="GO:0005886">
    <property type="term" value="C:plasma membrane"/>
    <property type="evidence" value="ECO:0007669"/>
    <property type="project" value="UniProtKB-SubCell"/>
</dbReference>
<protein>
    <recommendedName>
        <fullName evidence="14">Zinc metalloprotease</fullName>
    </recommendedName>
</protein>